<evidence type="ECO:0000256" key="1">
    <source>
        <dbReference type="SAM" id="MobiDB-lite"/>
    </source>
</evidence>
<keyword evidence="3" id="KW-1185">Reference proteome</keyword>
<name>A0A699YX17_HAELA</name>
<comment type="caution">
    <text evidence="2">The sequence shown here is derived from an EMBL/GenBank/DDBJ whole genome shotgun (WGS) entry which is preliminary data.</text>
</comment>
<evidence type="ECO:0000313" key="3">
    <source>
        <dbReference type="Proteomes" id="UP000485058"/>
    </source>
</evidence>
<protein>
    <submittedName>
        <fullName evidence="2">Uncharacterized protein</fullName>
    </submittedName>
</protein>
<feature type="region of interest" description="Disordered" evidence="1">
    <location>
        <begin position="94"/>
        <end position="129"/>
    </location>
</feature>
<dbReference type="EMBL" id="BLLF01000102">
    <property type="protein sequence ID" value="GFH07552.1"/>
    <property type="molecule type" value="Genomic_DNA"/>
</dbReference>
<gene>
    <name evidence="2" type="ORF">HaLaN_02370</name>
</gene>
<accession>A0A699YX17</accession>
<dbReference type="AlphaFoldDB" id="A0A699YX17"/>
<dbReference type="Proteomes" id="UP000485058">
    <property type="component" value="Unassembled WGS sequence"/>
</dbReference>
<evidence type="ECO:0000313" key="2">
    <source>
        <dbReference type="EMBL" id="GFH07552.1"/>
    </source>
</evidence>
<sequence length="307" mass="31748">MYRSVAAVPGSVQALNCANSIPLCPLLNCMGCAAGLAQAPHLVTSAWQQWQPPLPTSGTSSPEPPCTLLPQDSQPHCPSTACLASDASAVCGKRRREQHAPPISQDCIERPRSSSGLSNTSKETDMQHGAAPHLSALCAEQAQLIKRLQDEKQLLVSHSMALSARLAALEGPAACTSTGYPAPSGPLAMCAPAWPATPSTASQHTCTGLYPPHHVPPGPAAVQAPAPAARLRLHHCLETGMCNGTSPPAPNTPACISPCHTPAPHAPVTATAGCMPGRSAGLLLLLDCPDTLDVNCSRHMLACKHCI</sequence>
<organism evidence="2 3">
    <name type="scientific">Haematococcus lacustris</name>
    <name type="common">Green alga</name>
    <name type="synonym">Haematococcus pluvialis</name>
    <dbReference type="NCBI Taxonomy" id="44745"/>
    <lineage>
        <taxon>Eukaryota</taxon>
        <taxon>Viridiplantae</taxon>
        <taxon>Chlorophyta</taxon>
        <taxon>core chlorophytes</taxon>
        <taxon>Chlorophyceae</taxon>
        <taxon>CS clade</taxon>
        <taxon>Chlamydomonadales</taxon>
        <taxon>Haematococcaceae</taxon>
        <taxon>Haematococcus</taxon>
    </lineage>
</organism>
<reference evidence="2 3" key="1">
    <citation type="submission" date="2020-02" db="EMBL/GenBank/DDBJ databases">
        <title>Draft genome sequence of Haematococcus lacustris strain NIES-144.</title>
        <authorList>
            <person name="Morimoto D."/>
            <person name="Nakagawa S."/>
            <person name="Yoshida T."/>
            <person name="Sawayama S."/>
        </authorList>
    </citation>
    <scope>NUCLEOTIDE SEQUENCE [LARGE SCALE GENOMIC DNA]</scope>
    <source>
        <strain evidence="2 3">NIES-144</strain>
    </source>
</reference>
<proteinExistence type="predicted"/>